<feature type="repeat" description="ARM" evidence="10">
    <location>
        <begin position="337"/>
        <end position="380"/>
    </location>
</feature>
<feature type="repeat" description="ARM" evidence="10">
    <location>
        <begin position="89"/>
        <end position="131"/>
    </location>
</feature>
<dbReference type="FunFam" id="1.25.10.10:FF:000128">
    <property type="entry name" value="Vacuolar protein-like protein 8"/>
    <property type="match status" value="1"/>
</dbReference>
<dbReference type="FunFam" id="1.25.10.10:FF:000236">
    <property type="entry name" value="Vacuolar protein 8, variant"/>
    <property type="match status" value="1"/>
</dbReference>
<evidence type="ECO:0000256" key="8">
    <source>
        <dbReference type="ARBA" id="ARBA00024821"/>
    </source>
</evidence>
<name>A0A9P4IR01_9PEZI</name>
<dbReference type="OrthoDB" id="7537227at2759"/>
<protein>
    <recommendedName>
        <fullName evidence="9 11">Vacuolar protein 8</fullName>
    </recommendedName>
</protein>
<dbReference type="InterPro" id="IPR011989">
    <property type="entry name" value="ARM-like"/>
</dbReference>
<dbReference type="PANTHER" id="PTHR47249:SF1">
    <property type="entry name" value="VACUOLAR PROTEIN 8"/>
    <property type="match status" value="1"/>
</dbReference>
<reference evidence="13" key="1">
    <citation type="journal article" date="2020" name="Stud. Mycol.">
        <title>101 Dothideomycetes genomes: a test case for predicting lifestyles and emergence of pathogens.</title>
        <authorList>
            <person name="Haridas S."/>
            <person name="Albert R."/>
            <person name="Binder M."/>
            <person name="Bloem J."/>
            <person name="Labutti K."/>
            <person name="Salamov A."/>
            <person name="Andreopoulos B."/>
            <person name="Baker S."/>
            <person name="Barry K."/>
            <person name="Bills G."/>
            <person name="Bluhm B."/>
            <person name="Cannon C."/>
            <person name="Castanera R."/>
            <person name="Culley D."/>
            <person name="Daum C."/>
            <person name="Ezra D."/>
            <person name="Gonzalez J."/>
            <person name="Henrissat B."/>
            <person name="Kuo A."/>
            <person name="Liang C."/>
            <person name="Lipzen A."/>
            <person name="Lutzoni F."/>
            <person name="Magnuson J."/>
            <person name="Mondo S."/>
            <person name="Nolan M."/>
            <person name="Ohm R."/>
            <person name="Pangilinan J."/>
            <person name="Park H.-J."/>
            <person name="Ramirez L."/>
            <person name="Alfaro M."/>
            <person name="Sun H."/>
            <person name="Tritt A."/>
            <person name="Yoshinaga Y."/>
            <person name="Zwiers L.-H."/>
            <person name="Turgeon B."/>
            <person name="Goodwin S."/>
            <person name="Spatafora J."/>
            <person name="Crous P."/>
            <person name="Grigoriev I."/>
        </authorList>
    </citation>
    <scope>NUCLEOTIDE SEQUENCE</scope>
    <source>
        <strain evidence="13">CBS 260.36</strain>
    </source>
</reference>
<keyword evidence="4" id="KW-0519">Myristate</keyword>
<dbReference type="PANTHER" id="PTHR47249">
    <property type="entry name" value="VACUOLAR PROTEIN 8"/>
    <property type="match status" value="1"/>
</dbReference>
<feature type="repeat" description="ARM" evidence="10">
    <location>
        <begin position="255"/>
        <end position="297"/>
    </location>
</feature>
<evidence type="ECO:0000256" key="7">
    <source>
        <dbReference type="ARBA" id="ARBA00023288"/>
    </source>
</evidence>
<keyword evidence="5" id="KW-0677">Repeat</keyword>
<feature type="region of interest" description="Disordered" evidence="12">
    <location>
        <begin position="554"/>
        <end position="575"/>
    </location>
</feature>
<evidence type="ECO:0000256" key="1">
    <source>
        <dbReference type="ARBA" id="ARBA00004592"/>
    </source>
</evidence>
<feature type="repeat" description="ARM" evidence="10">
    <location>
        <begin position="296"/>
        <end position="338"/>
    </location>
</feature>
<evidence type="ECO:0000256" key="10">
    <source>
        <dbReference type="PROSITE-ProRule" id="PRU00259"/>
    </source>
</evidence>
<dbReference type="GO" id="GO:0043495">
    <property type="term" value="F:protein-membrane adaptor activity"/>
    <property type="evidence" value="ECO:0007669"/>
    <property type="project" value="InterPro"/>
</dbReference>
<comment type="subcellular location">
    <subcellularLocation>
        <location evidence="1 11">Vacuole membrane</location>
        <topology evidence="1 11">Lipid-anchor</topology>
    </subcellularLocation>
</comment>
<evidence type="ECO:0000256" key="2">
    <source>
        <dbReference type="ARBA" id="ARBA00005462"/>
    </source>
</evidence>
<comment type="similarity">
    <text evidence="2 11">Belongs to the beta-catenin family.</text>
</comment>
<keyword evidence="14" id="KW-1185">Reference proteome</keyword>
<dbReference type="Gene3D" id="1.25.10.10">
    <property type="entry name" value="Leucine-rich Repeat Variant"/>
    <property type="match status" value="2"/>
</dbReference>
<keyword evidence="6 11" id="KW-0472">Membrane</keyword>
<gene>
    <name evidence="13" type="ORF">K461DRAFT_302011</name>
</gene>
<dbReference type="EMBL" id="ML996093">
    <property type="protein sequence ID" value="KAF2148463.1"/>
    <property type="molecule type" value="Genomic_DNA"/>
</dbReference>
<dbReference type="GO" id="GO:0000329">
    <property type="term" value="C:fungal-type vacuole membrane"/>
    <property type="evidence" value="ECO:0007669"/>
    <property type="project" value="TreeGrafter"/>
</dbReference>
<dbReference type="Proteomes" id="UP000799439">
    <property type="component" value="Unassembled WGS sequence"/>
</dbReference>
<comment type="function">
    <text evidence="8 11">Functions in both vacuole inheritance and protein targeting from the cytoplasm to vacuole.</text>
</comment>
<evidence type="ECO:0000256" key="4">
    <source>
        <dbReference type="ARBA" id="ARBA00022707"/>
    </source>
</evidence>
<dbReference type="SUPFAM" id="SSF48371">
    <property type="entry name" value="ARM repeat"/>
    <property type="match status" value="2"/>
</dbReference>
<dbReference type="PROSITE" id="PS50176">
    <property type="entry name" value="ARM_REPEAT"/>
    <property type="match status" value="7"/>
</dbReference>
<dbReference type="FunFam" id="1.25.10.10:FF:000131">
    <property type="entry name" value="Vacuolar protein 8"/>
    <property type="match status" value="1"/>
</dbReference>
<evidence type="ECO:0000256" key="11">
    <source>
        <dbReference type="RuleBase" id="RU369097"/>
    </source>
</evidence>
<comment type="caution">
    <text evidence="13">The sequence shown here is derived from an EMBL/GenBank/DDBJ whole genome shotgun (WGS) entry which is preliminary data.</text>
</comment>
<keyword evidence="7" id="KW-0449">Lipoprotein</keyword>
<dbReference type="InterPro" id="IPR045156">
    <property type="entry name" value="Vac8"/>
</dbReference>
<feature type="repeat" description="ARM" evidence="10">
    <location>
        <begin position="130"/>
        <end position="172"/>
    </location>
</feature>
<feature type="compositionally biased region" description="Polar residues" evidence="12">
    <location>
        <begin position="566"/>
        <end position="575"/>
    </location>
</feature>
<feature type="repeat" description="ARM" evidence="10">
    <location>
        <begin position="212"/>
        <end position="252"/>
    </location>
</feature>
<evidence type="ECO:0000256" key="6">
    <source>
        <dbReference type="ARBA" id="ARBA00023136"/>
    </source>
</evidence>
<dbReference type="SMART" id="SM00185">
    <property type="entry name" value="ARM"/>
    <property type="match status" value="9"/>
</dbReference>
<proteinExistence type="inferred from homology"/>
<dbReference type="GO" id="GO:0071562">
    <property type="term" value="P:nucleus-vacuole junction assembly"/>
    <property type="evidence" value="ECO:0007669"/>
    <property type="project" value="InterPro"/>
</dbReference>
<evidence type="ECO:0000256" key="9">
    <source>
        <dbReference type="ARBA" id="ARBA00026209"/>
    </source>
</evidence>
<feature type="repeat" description="ARM" evidence="10">
    <location>
        <begin position="171"/>
        <end position="213"/>
    </location>
</feature>
<evidence type="ECO:0000256" key="5">
    <source>
        <dbReference type="ARBA" id="ARBA00022737"/>
    </source>
</evidence>
<accession>A0A9P4IR01</accession>
<dbReference type="AlphaFoldDB" id="A0A9P4IR01"/>
<evidence type="ECO:0000313" key="13">
    <source>
        <dbReference type="EMBL" id="KAF2148463.1"/>
    </source>
</evidence>
<sequence>MAGVCSSIFYCCRPRNKVDYDNVLADSEREAVADLLNHLENRAETDFFSGEPLNALSTLVYSQNVDLQRSASLTFAEITERDVRPVDKNTLEPILYLLESPDIEVQRAASAALGNLAVDAQNKVLIVQLGGLSPLIRQMNSSNVEVQCNAVGCITNLATHEENKAKIARSGALPPLTKLAKSKDMRVQRNATGALLNMTHSDDNRQQLVNAGAIPVLVQLLASSDTDVQYYCTTALSNIAVDAANRKRLAQSEPRLVQSLVHLMEGQAPKVQCQAALALRNLASDDKYQLEIVRNNGLRPLLRLLQSSYLPLILSAVACIRNISIHPMNESPIIDAGFLKPLVSLLGSTDNEEIQCHAISTLRNLAASSDRNKQLVLEAGAVQECRELVLRVPVNVQSEMTAAIAVLALSDELKPHLLQLGVFDVLIPLTESESIEVQGNSAAALGNLSSKVGDYNLFLSSWTSPSGGIHGYLSRFLASGDPTFQHIAIWTLLQLLESNDAKLVEKINSAQDIMNMVREISEKQVESEDEDDAASGEGEAEVVALAKRCLELSSQGGQKGEGSQGDASSRTLSEG</sequence>
<dbReference type="GO" id="GO:0000011">
    <property type="term" value="P:vacuole inheritance"/>
    <property type="evidence" value="ECO:0007669"/>
    <property type="project" value="UniProtKB-UniRule"/>
</dbReference>
<dbReference type="InterPro" id="IPR000225">
    <property type="entry name" value="Armadillo"/>
</dbReference>
<evidence type="ECO:0000256" key="3">
    <source>
        <dbReference type="ARBA" id="ARBA00022554"/>
    </source>
</evidence>
<dbReference type="InterPro" id="IPR016024">
    <property type="entry name" value="ARM-type_fold"/>
</dbReference>
<evidence type="ECO:0000256" key="12">
    <source>
        <dbReference type="SAM" id="MobiDB-lite"/>
    </source>
</evidence>
<dbReference type="GO" id="GO:0000045">
    <property type="term" value="P:autophagosome assembly"/>
    <property type="evidence" value="ECO:0007669"/>
    <property type="project" value="TreeGrafter"/>
</dbReference>
<organism evidence="13 14">
    <name type="scientific">Myriangium duriaei CBS 260.36</name>
    <dbReference type="NCBI Taxonomy" id="1168546"/>
    <lineage>
        <taxon>Eukaryota</taxon>
        <taxon>Fungi</taxon>
        <taxon>Dikarya</taxon>
        <taxon>Ascomycota</taxon>
        <taxon>Pezizomycotina</taxon>
        <taxon>Dothideomycetes</taxon>
        <taxon>Dothideomycetidae</taxon>
        <taxon>Myriangiales</taxon>
        <taxon>Myriangiaceae</taxon>
        <taxon>Myriangium</taxon>
    </lineage>
</organism>
<keyword evidence="3 11" id="KW-0926">Vacuole</keyword>
<evidence type="ECO:0000313" key="14">
    <source>
        <dbReference type="Proteomes" id="UP000799439"/>
    </source>
</evidence>
<dbReference type="Pfam" id="PF00514">
    <property type="entry name" value="Arm"/>
    <property type="match status" value="8"/>
</dbReference>